<evidence type="ECO:0000256" key="7">
    <source>
        <dbReference type="ARBA" id="ARBA00022679"/>
    </source>
</evidence>
<dbReference type="InterPro" id="IPR005330">
    <property type="entry name" value="MHYT_dom"/>
</dbReference>
<dbReference type="InterPro" id="IPR011006">
    <property type="entry name" value="CheY-like_superfamily"/>
</dbReference>
<organism evidence="21 22">
    <name type="scientific">Azomonas agilis</name>
    <dbReference type="NCBI Taxonomy" id="116849"/>
    <lineage>
        <taxon>Bacteria</taxon>
        <taxon>Pseudomonadati</taxon>
        <taxon>Pseudomonadota</taxon>
        <taxon>Gammaproteobacteria</taxon>
        <taxon>Pseudomonadales</taxon>
        <taxon>Pseudomonadaceae</taxon>
        <taxon>Azomonas</taxon>
    </lineage>
</organism>
<dbReference type="Pfam" id="PF01627">
    <property type="entry name" value="Hpt"/>
    <property type="match status" value="1"/>
</dbReference>
<dbReference type="PROSITE" id="PS50109">
    <property type="entry name" value="HIS_KIN"/>
    <property type="match status" value="1"/>
</dbReference>
<feature type="transmembrane region" description="Helical" evidence="15">
    <location>
        <begin position="232"/>
        <end position="251"/>
    </location>
</feature>
<dbReference type="Gene3D" id="3.30.565.10">
    <property type="entry name" value="Histidine kinase-like ATPase, C-terminal domain"/>
    <property type="match status" value="1"/>
</dbReference>
<evidence type="ECO:0000256" key="11">
    <source>
        <dbReference type="ARBA" id="ARBA00022989"/>
    </source>
</evidence>
<dbReference type="CDD" id="cd00130">
    <property type="entry name" value="PAS"/>
    <property type="match status" value="3"/>
</dbReference>
<dbReference type="InterPro" id="IPR003594">
    <property type="entry name" value="HATPase_dom"/>
</dbReference>
<evidence type="ECO:0000256" key="15">
    <source>
        <dbReference type="PROSITE-ProRule" id="PRU00244"/>
    </source>
</evidence>
<dbReference type="EMBL" id="VLKG01000007">
    <property type="protein sequence ID" value="TWH64684.1"/>
    <property type="molecule type" value="Genomic_DNA"/>
</dbReference>
<gene>
    <name evidence="21" type="ORF">LX59_02029</name>
</gene>
<feature type="transmembrane region" description="Helical" evidence="15">
    <location>
        <begin position="189"/>
        <end position="212"/>
    </location>
</feature>
<evidence type="ECO:0000256" key="8">
    <source>
        <dbReference type="ARBA" id="ARBA00022692"/>
    </source>
</evidence>
<keyword evidence="10" id="KW-0547">Nucleotide-binding</keyword>
<dbReference type="Gene3D" id="3.30.450.20">
    <property type="entry name" value="PAS domain"/>
    <property type="match status" value="3"/>
</dbReference>
<dbReference type="SMART" id="SM00091">
    <property type="entry name" value="PAS"/>
    <property type="match status" value="3"/>
</dbReference>
<reference evidence="21 22" key="1">
    <citation type="submission" date="2019-07" db="EMBL/GenBank/DDBJ databases">
        <title>Genomic Encyclopedia of Type Strains, Phase I: the one thousand microbial genomes (KMG-I) project.</title>
        <authorList>
            <person name="Kyrpides N."/>
        </authorList>
    </citation>
    <scope>NUCLEOTIDE SEQUENCE [LARGE SCALE GENOMIC DNA]</scope>
    <source>
        <strain evidence="21 22">DSM 375</strain>
    </source>
</reference>
<dbReference type="InterPro" id="IPR000014">
    <property type="entry name" value="PAS"/>
</dbReference>
<dbReference type="InterPro" id="IPR013655">
    <property type="entry name" value="PAS_fold_3"/>
</dbReference>
<feature type="domain" description="Response regulatory" evidence="17">
    <location>
        <begin position="890"/>
        <end position="1010"/>
    </location>
</feature>
<keyword evidence="9" id="KW-0418">Kinase</keyword>
<feature type="domain" description="PAC" evidence="19">
    <location>
        <begin position="585"/>
        <end position="637"/>
    </location>
</feature>
<feature type="domain" description="PAS" evidence="18">
    <location>
        <begin position="269"/>
        <end position="322"/>
    </location>
</feature>
<dbReference type="InterPro" id="IPR005467">
    <property type="entry name" value="His_kinase_dom"/>
</dbReference>
<dbReference type="InterPro" id="IPR001789">
    <property type="entry name" value="Sig_transdc_resp-reg_receiver"/>
</dbReference>
<dbReference type="CDD" id="cd17546">
    <property type="entry name" value="REC_hyHK_CKI1_RcsC-like"/>
    <property type="match status" value="1"/>
</dbReference>
<evidence type="ECO:0000256" key="2">
    <source>
        <dbReference type="ARBA" id="ARBA00004429"/>
    </source>
</evidence>
<dbReference type="InterPro" id="IPR036890">
    <property type="entry name" value="HATPase_C_sf"/>
</dbReference>
<evidence type="ECO:0000259" key="18">
    <source>
        <dbReference type="PROSITE" id="PS50112"/>
    </source>
</evidence>
<dbReference type="Proteomes" id="UP000319627">
    <property type="component" value="Unassembled WGS sequence"/>
</dbReference>
<evidence type="ECO:0000259" key="19">
    <source>
        <dbReference type="PROSITE" id="PS50113"/>
    </source>
</evidence>
<dbReference type="GO" id="GO:0005886">
    <property type="term" value="C:plasma membrane"/>
    <property type="evidence" value="ECO:0007669"/>
    <property type="project" value="UniProtKB-SubCell"/>
</dbReference>
<dbReference type="InterPro" id="IPR000700">
    <property type="entry name" value="PAS-assoc_C"/>
</dbReference>
<dbReference type="Gene3D" id="3.40.50.2300">
    <property type="match status" value="1"/>
</dbReference>
<dbReference type="GO" id="GO:0000155">
    <property type="term" value="F:phosphorelay sensor kinase activity"/>
    <property type="evidence" value="ECO:0007669"/>
    <property type="project" value="InterPro"/>
</dbReference>
<dbReference type="PROSITE" id="PS50924">
    <property type="entry name" value="MHYT"/>
    <property type="match status" value="1"/>
</dbReference>
<dbReference type="Pfam" id="PF02518">
    <property type="entry name" value="HATPase_c"/>
    <property type="match status" value="1"/>
</dbReference>
<dbReference type="PROSITE" id="PS50110">
    <property type="entry name" value="RESPONSE_REGULATORY"/>
    <property type="match status" value="1"/>
</dbReference>
<feature type="domain" description="Histidine kinase" evidence="16">
    <location>
        <begin position="655"/>
        <end position="872"/>
    </location>
</feature>
<feature type="modified residue" description="4-aspartylphosphate" evidence="14">
    <location>
        <position position="939"/>
    </location>
</feature>
<dbReference type="InterPro" id="IPR003661">
    <property type="entry name" value="HisK_dim/P_dom"/>
</dbReference>
<dbReference type="PROSITE" id="PS50113">
    <property type="entry name" value="PAC"/>
    <property type="match status" value="2"/>
</dbReference>
<proteinExistence type="predicted"/>
<evidence type="ECO:0000256" key="1">
    <source>
        <dbReference type="ARBA" id="ARBA00000085"/>
    </source>
</evidence>
<comment type="caution">
    <text evidence="21">The sequence shown here is derived from an EMBL/GenBank/DDBJ whole genome shotgun (WGS) entry which is preliminary data.</text>
</comment>
<dbReference type="Gene3D" id="1.20.120.160">
    <property type="entry name" value="HPT domain"/>
    <property type="match status" value="1"/>
</dbReference>
<dbReference type="InterPro" id="IPR001610">
    <property type="entry name" value="PAC"/>
</dbReference>
<dbReference type="SUPFAM" id="SSF55874">
    <property type="entry name" value="ATPase domain of HSP90 chaperone/DNA topoisomerase II/histidine kinase"/>
    <property type="match status" value="1"/>
</dbReference>
<dbReference type="SUPFAM" id="SSF47384">
    <property type="entry name" value="Homodimeric domain of signal transducing histidine kinase"/>
    <property type="match status" value="1"/>
</dbReference>
<evidence type="ECO:0000256" key="6">
    <source>
        <dbReference type="ARBA" id="ARBA00022553"/>
    </source>
</evidence>
<dbReference type="InterPro" id="IPR035965">
    <property type="entry name" value="PAS-like_dom_sf"/>
</dbReference>
<dbReference type="RefSeq" id="WP_144571734.1">
    <property type="nucleotide sequence ID" value="NZ_VLKG01000007.1"/>
</dbReference>
<feature type="domain" description="PAC" evidence="19">
    <location>
        <begin position="463"/>
        <end position="515"/>
    </location>
</feature>
<feature type="domain" description="MHYT" evidence="20">
    <location>
        <begin position="24"/>
        <end position="218"/>
    </location>
</feature>
<dbReference type="PANTHER" id="PTHR43047:SF64">
    <property type="entry name" value="HISTIDINE KINASE CONTAINING CHEY-HOMOLOGOUS RECEIVER DOMAIN AND PAS DOMAIN-RELATED"/>
    <property type="match status" value="1"/>
</dbReference>
<evidence type="ECO:0000256" key="9">
    <source>
        <dbReference type="ARBA" id="ARBA00022777"/>
    </source>
</evidence>
<dbReference type="FunFam" id="3.30.565.10:FF:000010">
    <property type="entry name" value="Sensor histidine kinase RcsC"/>
    <property type="match status" value="1"/>
</dbReference>
<evidence type="ECO:0000256" key="13">
    <source>
        <dbReference type="ARBA" id="ARBA00023136"/>
    </source>
</evidence>
<feature type="transmembrane region" description="Helical" evidence="15">
    <location>
        <begin position="27"/>
        <end position="48"/>
    </location>
</feature>
<dbReference type="InterPro" id="IPR036641">
    <property type="entry name" value="HPT_dom_sf"/>
</dbReference>
<dbReference type="CDD" id="cd16922">
    <property type="entry name" value="HATPase_EvgS-ArcB-TorS-like"/>
    <property type="match status" value="1"/>
</dbReference>
<keyword evidence="12" id="KW-0902">Two-component regulatory system</keyword>
<feature type="domain" description="PAS" evidence="18">
    <location>
        <begin position="389"/>
        <end position="451"/>
    </location>
</feature>
<dbReference type="PRINTS" id="PR00344">
    <property type="entry name" value="BCTRLSENSOR"/>
</dbReference>
<dbReference type="InterPro" id="IPR036097">
    <property type="entry name" value="HisK_dim/P_sf"/>
</dbReference>
<feature type="transmembrane region" description="Helical" evidence="15">
    <location>
        <begin position="90"/>
        <end position="115"/>
    </location>
</feature>
<evidence type="ECO:0000313" key="21">
    <source>
        <dbReference type="EMBL" id="TWH64684.1"/>
    </source>
</evidence>
<keyword evidence="22" id="KW-1185">Reference proteome</keyword>
<dbReference type="PROSITE" id="PS50112">
    <property type="entry name" value="PAS"/>
    <property type="match status" value="3"/>
</dbReference>
<evidence type="ECO:0000256" key="4">
    <source>
        <dbReference type="ARBA" id="ARBA00022475"/>
    </source>
</evidence>
<dbReference type="GO" id="GO:0006355">
    <property type="term" value="P:regulation of DNA-templated transcription"/>
    <property type="evidence" value="ECO:0007669"/>
    <property type="project" value="InterPro"/>
</dbReference>
<keyword evidence="11 15" id="KW-1133">Transmembrane helix</keyword>
<keyword evidence="6 14" id="KW-0597">Phosphoprotein</keyword>
<dbReference type="SUPFAM" id="SSF55785">
    <property type="entry name" value="PYP-like sensor domain (PAS domain)"/>
    <property type="match status" value="3"/>
</dbReference>
<dbReference type="Pfam" id="PF00989">
    <property type="entry name" value="PAS"/>
    <property type="match status" value="1"/>
</dbReference>
<feature type="transmembrane region" description="Helical" evidence="15">
    <location>
        <begin position="122"/>
        <end position="146"/>
    </location>
</feature>
<evidence type="ECO:0000256" key="14">
    <source>
        <dbReference type="PROSITE-ProRule" id="PRU00169"/>
    </source>
</evidence>
<feature type="domain" description="PAS" evidence="18">
    <location>
        <begin position="509"/>
        <end position="582"/>
    </location>
</feature>
<dbReference type="Pfam" id="PF00512">
    <property type="entry name" value="HisKA"/>
    <property type="match status" value="1"/>
</dbReference>
<dbReference type="CDD" id="cd00082">
    <property type="entry name" value="HisKA"/>
    <property type="match status" value="1"/>
</dbReference>
<dbReference type="PANTHER" id="PTHR43047">
    <property type="entry name" value="TWO-COMPONENT HISTIDINE PROTEIN KINASE"/>
    <property type="match status" value="1"/>
</dbReference>
<dbReference type="SMART" id="SM00387">
    <property type="entry name" value="HATPase_c"/>
    <property type="match status" value="1"/>
</dbReference>
<dbReference type="NCBIfam" id="TIGR00229">
    <property type="entry name" value="sensory_box"/>
    <property type="match status" value="3"/>
</dbReference>
<dbReference type="Pfam" id="PF08447">
    <property type="entry name" value="PAS_3"/>
    <property type="match status" value="2"/>
</dbReference>
<feature type="transmembrane region" description="Helical" evidence="15">
    <location>
        <begin position="158"/>
        <end position="177"/>
    </location>
</feature>
<keyword evidence="8 15" id="KW-0812">Transmembrane</keyword>
<dbReference type="InterPro" id="IPR008207">
    <property type="entry name" value="Sig_transdc_His_kin_Hpt_dom"/>
</dbReference>
<keyword evidence="10" id="KW-0067">ATP-binding</keyword>
<dbReference type="SUPFAM" id="SSF52172">
    <property type="entry name" value="CheY-like"/>
    <property type="match status" value="1"/>
</dbReference>
<evidence type="ECO:0000259" key="16">
    <source>
        <dbReference type="PROSITE" id="PS50109"/>
    </source>
</evidence>
<evidence type="ECO:0000259" key="17">
    <source>
        <dbReference type="PROSITE" id="PS50110"/>
    </source>
</evidence>
<dbReference type="SMART" id="SM00388">
    <property type="entry name" value="HisKA"/>
    <property type="match status" value="1"/>
</dbReference>
<evidence type="ECO:0000256" key="10">
    <source>
        <dbReference type="ARBA" id="ARBA00022840"/>
    </source>
</evidence>
<dbReference type="InterPro" id="IPR004358">
    <property type="entry name" value="Sig_transdc_His_kin-like_C"/>
</dbReference>
<evidence type="ECO:0000256" key="12">
    <source>
        <dbReference type="ARBA" id="ARBA00023012"/>
    </source>
</evidence>
<comment type="subcellular location">
    <subcellularLocation>
        <location evidence="2">Cell inner membrane</location>
        <topology evidence="2">Multi-pass membrane protein</topology>
    </subcellularLocation>
</comment>
<dbReference type="EC" id="2.7.13.3" evidence="3"/>
<dbReference type="SMART" id="SM00448">
    <property type="entry name" value="REC"/>
    <property type="match status" value="1"/>
</dbReference>
<name>A0A562I1V8_9GAMM</name>
<dbReference type="SUPFAM" id="SSF47226">
    <property type="entry name" value="Histidine-containing phosphotransfer domain, HPT domain"/>
    <property type="match status" value="1"/>
</dbReference>
<dbReference type="AlphaFoldDB" id="A0A562I1V8"/>
<evidence type="ECO:0000256" key="3">
    <source>
        <dbReference type="ARBA" id="ARBA00012438"/>
    </source>
</evidence>
<dbReference type="Pfam" id="PF03707">
    <property type="entry name" value="MHYT"/>
    <property type="match status" value="4"/>
</dbReference>
<keyword evidence="7" id="KW-0808">Transferase</keyword>
<dbReference type="SMART" id="SM00086">
    <property type="entry name" value="PAC"/>
    <property type="match status" value="2"/>
</dbReference>
<keyword evidence="13 15" id="KW-0472">Membrane</keyword>
<protein>
    <recommendedName>
        <fullName evidence="3">histidine kinase</fullName>
        <ecNumber evidence="3">2.7.13.3</ecNumber>
    </recommendedName>
</protein>
<dbReference type="Pfam" id="PF00072">
    <property type="entry name" value="Response_reg"/>
    <property type="match status" value="1"/>
</dbReference>
<feature type="transmembrane region" description="Helical" evidence="15">
    <location>
        <begin position="60"/>
        <end position="84"/>
    </location>
</feature>
<evidence type="ECO:0000256" key="5">
    <source>
        <dbReference type="ARBA" id="ARBA00022519"/>
    </source>
</evidence>
<sequence length="1230" mass="136765">MINTLLSYFLVRDNQPTLLLVGYYDPWLVVLSILVAIFSSSIALQLAGTVRNGRHLIRKLTLLGGSAALGAGVWSMHFIGMLAFELCTPVSFSVSLTGLSVLPSLFASWAAFSLLARPRANLWQLLSSSLLVGLGITAMHYTGMAAMNLNALIRYDPVWFIASVGVGLVLSFIALWIRFNLGKGGQIRPLYASLLGGTLMGLAISGMHYTAMAATRFVGTPEPNYNSISDNSYIMALAIALAATSLSLLVITSSTVQRLRHQNHLRQRSESRLQAIVDTATEAIITTDTEGYLLSISRSAERMFGWTNEEAQGRHINLLLPEAQYLQQYLYQQQSNKHTNHLLGQRKDKTTFSTQLVMGQARMPGEVLFVGFISDLTAQKAMERALRASEQQYRTLISNIPGVTFRCHAQQGNLLFISDAIERITGWSAQAFLTQTKSFMELVHPDDQKRLIQHRQYSDQPAYTVEYRLFSREGQERWISERACSVLDADTQQAWIDGVLIDITDSKKRNAEFEGIVNAISRAMAVVEFDLNGTILAVNDNYLQLTGYSREELQHQNHTFLCFPEDTRTQSYQKHWQALRQGTYFSGEYRRRTKNHQELWIQATYNPIFDADGLPCKIIKLATDLSERRAMEIDLRSAKDQAEHAALVKSTFLANMSHEIRTPMNSIIGFSELLLDSLLEATQRQHLTTINQAARSLLNLLNAILDTAKLERGIMELECADFSLRELCQQTLASIRLDAERKGLDLNLDYPTDLPEYFHSDALRIKQLLLNLLGNAVKFTEQGQVKLRISQTAQDAILLEVIDTGIGIPADRLKSIFAPFAQADASITRRFGGTGLGTTITRQITELLGGEIGVESTEGVGSRFWVSLPLAIGQAPTQAPYTPLELPPLRILVADDVPQNLELLQLLFNKSGHQITTAHNGQEALDQYQAHRFDLILMDVQMPCMDGLEATCRIRALEQQNPEHPHIPIIALSASVLEADRRAALAAGMDDFAFKPVDLPKLQQQIAQLLGIALPKMPVDTPPEHSQADTPLLIDWKQGLSLWGDALTLQTRILSLLKAPTADMDRLTELLHQDPVQALAQLHRLRGSAGNLALGAIQAQAGRLEHMLKAGQTESALKAVHHLQKALQATQQAIHDTTVQDLNQPKPEPLSSAPHPQHIQTWLTEIGQALQHGELSEQTLQKLIQVLPEDLEPLKALCTALDNFDFEGAQKALQQLREQLEPKMGEQSSH</sequence>
<accession>A0A562I1V8</accession>
<evidence type="ECO:0000313" key="22">
    <source>
        <dbReference type="Proteomes" id="UP000319627"/>
    </source>
</evidence>
<comment type="catalytic activity">
    <reaction evidence="1">
        <text>ATP + protein L-histidine = ADP + protein N-phospho-L-histidine.</text>
        <dbReference type="EC" id="2.7.13.3"/>
    </reaction>
</comment>
<dbReference type="Gene3D" id="1.10.287.130">
    <property type="match status" value="1"/>
</dbReference>
<keyword evidence="5" id="KW-0997">Cell inner membrane</keyword>
<keyword evidence="4" id="KW-1003">Cell membrane</keyword>
<dbReference type="InterPro" id="IPR013767">
    <property type="entry name" value="PAS_fold"/>
</dbReference>
<dbReference type="OrthoDB" id="9810730at2"/>
<evidence type="ECO:0000259" key="20">
    <source>
        <dbReference type="PROSITE" id="PS50924"/>
    </source>
</evidence>